<comment type="caution">
    <text evidence="1">The sequence shown here is derived from an EMBL/GenBank/DDBJ whole genome shotgun (WGS) entry which is preliminary data.</text>
</comment>
<dbReference type="EMBL" id="JAACFV010000058">
    <property type="protein sequence ID" value="KAF7508122.1"/>
    <property type="molecule type" value="Genomic_DNA"/>
</dbReference>
<proteinExistence type="predicted"/>
<gene>
    <name evidence="1" type="ORF">GJ744_009563</name>
</gene>
<accession>A0A8H7E3M0</accession>
<dbReference type="Proteomes" id="UP000606974">
    <property type="component" value="Unassembled WGS sequence"/>
</dbReference>
<name>A0A8H7E3M0_9EURO</name>
<dbReference type="AlphaFoldDB" id="A0A8H7E3M0"/>
<organism evidence="1 2">
    <name type="scientific">Endocarpon pusillum</name>
    <dbReference type="NCBI Taxonomy" id="364733"/>
    <lineage>
        <taxon>Eukaryota</taxon>
        <taxon>Fungi</taxon>
        <taxon>Dikarya</taxon>
        <taxon>Ascomycota</taxon>
        <taxon>Pezizomycotina</taxon>
        <taxon>Eurotiomycetes</taxon>
        <taxon>Chaetothyriomycetidae</taxon>
        <taxon>Verrucariales</taxon>
        <taxon>Verrucariaceae</taxon>
        <taxon>Endocarpon</taxon>
    </lineage>
</organism>
<evidence type="ECO:0000313" key="2">
    <source>
        <dbReference type="Proteomes" id="UP000606974"/>
    </source>
</evidence>
<reference evidence="1" key="1">
    <citation type="submission" date="2020-02" db="EMBL/GenBank/DDBJ databases">
        <authorList>
            <person name="Palmer J.M."/>
        </authorList>
    </citation>
    <scope>NUCLEOTIDE SEQUENCE</scope>
    <source>
        <strain evidence="1">EPUS1.4</strain>
        <tissue evidence="1">Thallus</tissue>
    </source>
</reference>
<evidence type="ECO:0000313" key="1">
    <source>
        <dbReference type="EMBL" id="KAF7508122.1"/>
    </source>
</evidence>
<protein>
    <submittedName>
        <fullName evidence="1">Uncharacterized protein</fullName>
    </submittedName>
</protein>
<sequence>MKSLIHPSASKKHHQKWVVYRHLLETKEANAVEKDHDESNMLDHRKIQCHFEMIARPRLSSGIRVAFHHAAPTSTLQKC</sequence>
<keyword evidence="2" id="KW-1185">Reference proteome</keyword>